<dbReference type="SMART" id="SM00325">
    <property type="entry name" value="RhoGEF"/>
    <property type="match status" value="1"/>
</dbReference>
<feature type="non-terminal residue" evidence="4">
    <location>
        <position position="1"/>
    </location>
</feature>
<reference evidence="4" key="1">
    <citation type="submission" date="2021-04" db="EMBL/GenBank/DDBJ databases">
        <authorList>
            <consortium name="Molecular Ecology Group"/>
        </authorList>
    </citation>
    <scope>NUCLEOTIDE SEQUENCE</scope>
</reference>
<dbReference type="SMART" id="SM00233">
    <property type="entry name" value="PH"/>
    <property type="match status" value="1"/>
</dbReference>
<comment type="caution">
    <text evidence="4">The sequence shown here is derived from an EMBL/GenBank/DDBJ whole genome shotgun (WGS) entry which is preliminary data.</text>
</comment>
<keyword evidence="1" id="KW-0597">Phosphoprotein</keyword>
<feature type="region of interest" description="Disordered" evidence="2">
    <location>
        <begin position="39"/>
        <end position="72"/>
    </location>
</feature>
<dbReference type="InterPro" id="IPR001849">
    <property type="entry name" value="PH_domain"/>
</dbReference>
<dbReference type="Gene3D" id="2.30.29.30">
    <property type="entry name" value="Pleckstrin-homology domain (PH domain)/Phosphotyrosine-binding domain (PTB)"/>
    <property type="match status" value="1"/>
</dbReference>
<feature type="compositionally biased region" description="Polar residues" evidence="2">
    <location>
        <begin position="289"/>
        <end position="315"/>
    </location>
</feature>
<evidence type="ECO:0000256" key="1">
    <source>
        <dbReference type="ARBA" id="ARBA00022553"/>
    </source>
</evidence>
<organism evidence="4 5">
    <name type="scientific">Candidula unifasciata</name>
    <dbReference type="NCBI Taxonomy" id="100452"/>
    <lineage>
        <taxon>Eukaryota</taxon>
        <taxon>Metazoa</taxon>
        <taxon>Spiralia</taxon>
        <taxon>Lophotrochozoa</taxon>
        <taxon>Mollusca</taxon>
        <taxon>Gastropoda</taxon>
        <taxon>Heterobranchia</taxon>
        <taxon>Euthyneura</taxon>
        <taxon>Panpulmonata</taxon>
        <taxon>Eupulmonata</taxon>
        <taxon>Stylommatophora</taxon>
        <taxon>Helicina</taxon>
        <taxon>Helicoidea</taxon>
        <taxon>Geomitridae</taxon>
        <taxon>Candidula</taxon>
    </lineage>
</organism>
<dbReference type="Pfam" id="PF22697">
    <property type="entry name" value="SOS1_NGEF_PH"/>
    <property type="match status" value="1"/>
</dbReference>
<dbReference type="CDD" id="cd13243">
    <property type="entry name" value="PH_PLEKHG1_G2_G3"/>
    <property type="match status" value="1"/>
</dbReference>
<dbReference type="SUPFAM" id="SSF48065">
    <property type="entry name" value="DBL homology domain (DH-domain)"/>
    <property type="match status" value="1"/>
</dbReference>
<dbReference type="InterPro" id="IPR035899">
    <property type="entry name" value="DBL_dom_sf"/>
</dbReference>
<keyword evidence="5" id="KW-1185">Reference proteome</keyword>
<dbReference type="Proteomes" id="UP000678393">
    <property type="component" value="Unassembled WGS sequence"/>
</dbReference>
<feature type="domain" description="DH" evidence="3">
    <location>
        <begin position="479"/>
        <end position="614"/>
    </location>
</feature>
<dbReference type="CDD" id="cd00160">
    <property type="entry name" value="RhoGEF"/>
    <property type="match status" value="1"/>
</dbReference>
<proteinExistence type="predicted"/>
<feature type="compositionally biased region" description="Basic and acidic residues" evidence="2">
    <location>
        <begin position="419"/>
        <end position="436"/>
    </location>
</feature>
<protein>
    <recommendedName>
        <fullName evidence="3">DH domain-containing protein</fullName>
    </recommendedName>
</protein>
<name>A0A8S3YKN6_9EUPU</name>
<accession>A0A8S3YKN6</accession>
<dbReference type="OrthoDB" id="1594986at2759"/>
<evidence type="ECO:0000259" key="3">
    <source>
        <dbReference type="PROSITE" id="PS50010"/>
    </source>
</evidence>
<feature type="region of interest" description="Disordered" evidence="2">
    <location>
        <begin position="341"/>
        <end position="461"/>
    </location>
</feature>
<evidence type="ECO:0000256" key="2">
    <source>
        <dbReference type="SAM" id="MobiDB-lite"/>
    </source>
</evidence>
<dbReference type="GO" id="GO:0031267">
    <property type="term" value="F:small GTPase binding"/>
    <property type="evidence" value="ECO:0007669"/>
    <property type="project" value="TreeGrafter"/>
</dbReference>
<dbReference type="AlphaFoldDB" id="A0A8S3YKN6"/>
<dbReference type="GO" id="GO:0005085">
    <property type="term" value="F:guanyl-nucleotide exchange factor activity"/>
    <property type="evidence" value="ECO:0007669"/>
    <property type="project" value="InterPro"/>
</dbReference>
<dbReference type="InterPro" id="IPR011993">
    <property type="entry name" value="PH-like_dom_sf"/>
</dbReference>
<feature type="region of interest" description="Disordered" evidence="2">
    <location>
        <begin position="162"/>
        <end position="208"/>
    </location>
</feature>
<dbReference type="InterPro" id="IPR043324">
    <property type="entry name" value="PH_PLEKHG1_G2_G3"/>
</dbReference>
<dbReference type="InterPro" id="IPR000219">
    <property type="entry name" value="DH_dom"/>
</dbReference>
<dbReference type="PANTHER" id="PTHR45924:SF2">
    <property type="entry name" value="FI17866P1"/>
    <property type="match status" value="1"/>
</dbReference>
<feature type="compositionally biased region" description="Basic and acidic residues" evidence="2">
    <location>
        <begin position="179"/>
        <end position="188"/>
    </location>
</feature>
<sequence length="810" mass="90848">MDNIDEISRNSLNWEDFFGSSLELAPSLLNLYDHRIATGTKDKDTSGNHVGDRTGPKTRSLPSKPRQDSFDGVQYRSEILPAERPVSMMDHGLSTPRSVLSLVDIKKRPLSISSVSSTSLTSSPRLPKKKVIPLSADNTGIMKRDRHDSDCTLMPDCKSDPRVLSLSESRQSVDSGCVEGEKNGDRYADSVSITSSDTGSCKDVRDNSPRDCSVLLSPLADKLNSVQALHQTHALNVCPASSSTESHESSVMATVDVLRLKTSSLNKQQAKNIASPEHIVKSKLASEHSFGNNPPRTDFSGSPKNACSSPNSVSRQEARTKFFSNYEEYTRQSFSLPASIAEENIERSSSPLTTTSNDISKRPQPSSQTALPVAASDVTSHQAGPGHVSYHKKPPSPTSPELKPERRDRSSQLSPTSEKPSRRSERYGPVSKHERQPTSPKSGFSRVSKKRDSHAPSDPWKTMEKLLDSEDDRKDIACLFGNIRDIYTFGVVTFLSDLEAAGADPVKVAQCFVKYNKGFVIYTDYCTNYPRAVEVLTRFMQHPSLSQLCKERQHSLGHALPLGAYLLKPVQRILKYHLLLHNIVKNCEKDREEAAVLEKAFHHMTQMAHHINEMKRKHEHAVRIQEIQSQLEDYVGEDLTRLGELVLEGTFKVNGAKASRQVFLFERGLLISKLKEGGMLSCKTFIPCSNLMLIEVIPNDPLSFHIIPFDNPRAQDTLQARNMEQKRRWCHDIKHQILESFKGRIPDNAKNLIMQLGKDWNDDYLSRDALDSGKRNQHNAPEYLEKRRFRRKSGSRLPDFSLLIPQKTKK</sequence>
<evidence type="ECO:0000313" key="4">
    <source>
        <dbReference type="EMBL" id="CAG5114996.1"/>
    </source>
</evidence>
<feature type="compositionally biased region" description="Basic and acidic residues" evidence="2">
    <location>
        <begin position="39"/>
        <end position="55"/>
    </location>
</feature>
<dbReference type="EMBL" id="CAJHNH020000064">
    <property type="protein sequence ID" value="CAG5114996.1"/>
    <property type="molecule type" value="Genomic_DNA"/>
</dbReference>
<dbReference type="PANTHER" id="PTHR45924">
    <property type="entry name" value="FI17866P1"/>
    <property type="match status" value="1"/>
</dbReference>
<feature type="compositionally biased region" description="Polar residues" evidence="2">
    <location>
        <begin position="347"/>
        <end position="370"/>
    </location>
</feature>
<feature type="region of interest" description="Disordered" evidence="2">
    <location>
        <begin position="285"/>
        <end position="316"/>
    </location>
</feature>
<dbReference type="Gene3D" id="1.20.900.10">
    <property type="entry name" value="Dbl homology (DH) domain"/>
    <property type="match status" value="1"/>
</dbReference>
<dbReference type="SUPFAM" id="SSF50729">
    <property type="entry name" value="PH domain-like"/>
    <property type="match status" value="1"/>
</dbReference>
<gene>
    <name evidence="4" type="ORF">CUNI_LOCUS554</name>
</gene>
<dbReference type="InterPro" id="IPR055251">
    <property type="entry name" value="SOS1_NGEF_PH"/>
</dbReference>
<dbReference type="Pfam" id="PF00621">
    <property type="entry name" value="RhoGEF"/>
    <property type="match status" value="1"/>
</dbReference>
<evidence type="ECO:0000313" key="5">
    <source>
        <dbReference type="Proteomes" id="UP000678393"/>
    </source>
</evidence>
<dbReference type="PROSITE" id="PS50010">
    <property type="entry name" value="DH_2"/>
    <property type="match status" value="1"/>
</dbReference>